<evidence type="ECO:0000256" key="2">
    <source>
        <dbReference type="ARBA" id="ARBA00022527"/>
    </source>
</evidence>
<dbReference type="Gene3D" id="3.30.200.20">
    <property type="entry name" value="Phosphorylase Kinase, domain 1"/>
    <property type="match status" value="1"/>
</dbReference>
<dbReference type="PROSITE" id="PS00108">
    <property type="entry name" value="PROTEIN_KINASE_ST"/>
    <property type="match status" value="1"/>
</dbReference>
<feature type="chain" id="PRO_5034021662" description="non-specific serine/threonine protein kinase" evidence="11">
    <location>
        <begin position="25"/>
        <end position="477"/>
    </location>
</feature>
<protein>
    <recommendedName>
        <fullName evidence="1">non-specific serine/threonine protein kinase</fullName>
        <ecNumber evidence="1">2.7.11.1</ecNumber>
    </recommendedName>
</protein>
<comment type="caution">
    <text evidence="13">The sequence shown here is derived from an EMBL/GenBank/DDBJ whole genome shotgun (WGS) entry which is preliminary data.</text>
</comment>
<dbReference type="Gene3D" id="1.10.510.10">
    <property type="entry name" value="Transferase(Phosphotransferase) domain 1"/>
    <property type="match status" value="1"/>
</dbReference>
<evidence type="ECO:0000313" key="14">
    <source>
        <dbReference type="Proteomes" id="UP000518752"/>
    </source>
</evidence>
<gene>
    <name evidence="13" type="ORF">D9757_003287</name>
</gene>
<keyword evidence="11" id="KW-0732">Signal</keyword>
<dbReference type="SUPFAM" id="SSF56112">
    <property type="entry name" value="Protein kinase-like (PK-like)"/>
    <property type="match status" value="1"/>
</dbReference>
<dbReference type="GO" id="GO:0005524">
    <property type="term" value="F:ATP binding"/>
    <property type="evidence" value="ECO:0007669"/>
    <property type="project" value="UniProtKB-UniRule"/>
</dbReference>
<accession>A0A8H5HZG3</accession>
<dbReference type="InterPro" id="IPR011009">
    <property type="entry name" value="Kinase-like_dom_sf"/>
</dbReference>
<proteinExistence type="inferred from homology"/>
<dbReference type="SMART" id="SM00220">
    <property type="entry name" value="S_TKc"/>
    <property type="match status" value="1"/>
</dbReference>
<evidence type="ECO:0000256" key="3">
    <source>
        <dbReference type="ARBA" id="ARBA00022679"/>
    </source>
</evidence>
<dbReference type="OrthoDB" id="5979581at2759"/>
<keyword evidence="14" id="KW-1185">Reference proteome</keyword>
<evidence type="ECO:0000256" key="1">
    <source>
        <dbReference type="ARBA" id="ARBA00012513"/>
    </source>
</evidence>
<dbReference type="PROSITE" id="PS00107">
    <property type="entry name" value="PROTEIN_KINASE_ATP"/>
    <property type="match status" value="1"/>
</dbReference>
<dbReference type="GO" id="GO:0004674">
    <property type="term" value="F:protein serine/threonine kinase activity"/>
    <property type="evidence" value="ECO:0007669"/>
    <property type="project" value="UniProtKB-KW"/>
</dbReference>
<evidence type="ECO:0000256" key="7">
    <source>
        <dbReference type="ARBA" id="ARBA00047899"/>
    </source>
</evidence>
<comment type="catalytic activity">
    <reaction evidence="7">
        <text>L-threonyl-[protein] + ATP = O-phospho-L-threonyl-[protein] + ADP + H(+)</text>
        <dbReference type="Rhea" id="RHEA:46608"/>
        <dbReference type="Rhea" id="RHEA-COMP:11060"/>
        <dbReference type="Rhea" id="RHEA-COMP:11605"/>
        <dbReference type="ChEBI" id="CHEBI:15378"/>
        <dbReference type="ChEBI" id="CHEBI:30013"/>
        <dbReference type="ChEBI" id="CHEBI:30616"/>
        <dbReference type="ChEBI" id="CHEBI:61977"/>
        <dbReference type="ChEBI" id="CHEBI:456216"/>
        <dbReference type="EC" id="2.7.11.1"/>
    </reaction>
</comment>
<keyword evidence="6 9" id="KW-0067">ATP-binding</keyword>
<dbReference type="GO" id="GO:0050684">
    <property type="term" value="P:regulation of mRNA processing"/>
    <property type="evidence" value="ECO:0007669"/>
    <property type="project" value="TreeGrafter"/>
</dbReference>
<evidence type="ECO:0000256" key="11">
    <source>
        <dbReference type="SAM" id="SignalP"/>
    </source>
</evidence>
<evidence type="ECO:0000313" key="13">
    <source>
        <dbReference type="EMBL" id="KAF5391965.1"/>
    </source>
</evidence>
<feature type="binding site" evidence="9">
    <location>
        <position position="111"/>
    </location>
    <ligand>
        <name>ATP</name>
        <dbReference type="ChEBI" id="CHEBI:30616"/>
    </ligand>
</feature>
<dbReference type="InterPro" id="IPR008271">
    <property type="entry name" value="Ser/Thr_kinase_AS"/>
</dbReference>
<organism evidence="13 14">
    <name type="scientific">Collybiopsis confluens</name>
    <dbReference type="NCBI Taxonomy" id="2823264"/>
    <lineage>
        <taxon>Eukaryota</taxon>
        <taxon>Fungi</taxon>
        <taxon>Dikarya</taxon>
        <taxon>Basidiomycota</taxon>
        <taxon>Agaricomycotina</taxon>
        <taxon>Agaricomycetes</taxon>
        <taxon>Agaricomycetidae</taxon>
        <taxon>Agaricales</taxon>
        <taxon>Marasmiineae</taxon>
        <taxon>Omphalotaceae</taxon>
        <taxon>Collybiopsis</taxon>
    </lineage>
</organism>
<keyword evidence="3" id="KW-0808">Transferase</keyword>
<evidence type="ECO:0000259" key="12">
    <source>
        <dbReference type="PROSITE" id="PS50011"/>
    </source>
</evidence>
<keyword evidence="4 9" id="KW-0547">Nucleotide-binding</keyword>
<comment type="similarity">
    <text evidence="10">Belongs to the protein kinase superfamily.</text>
</comment>
<reference evidence="13 14" key="1">
    <citation type="journal article" date="2020" name="ISME J.">
        <title>Uncovering the hidden diversity of litter-decomposition mechanisms in mushroom-forming fungi.</title>
        <authorList>
            <person name="Floudas D."/>
            <person name="Bentzer J."/>
            <person name="Ahren D."/>
            <person name="Johansson T."/>
            <person name="Persson P."/>
            <person name="Tunlid A."/>
        </authorList>
    </citation>
    <scope>NUCLEOTIDE SEQUENCE [LARGE SCALE GENOMIC DNA]</scope>
    <source>
        <strain evidence="13 14">CBS 406.79</strain>
    </source>
</reference>
<keyword evidence="2 10" id="KW-0723">Serine/threonine-protein kinase</keyword>
<evidence type="ECO:0000256" key="9">
    <source>
        <dbReference type="PROSITE-ProRule" id="PRU10141"/>
    </source>
</evidence>
<dbReference type="PANTHER" id="PTHR47634">
    <property type="entry name" value="PROTEIN KINASE DOMAIN-CONTAINING PROTEIN-RELATED"/>
    <property type="match status" value="1"/>
</dbReference>
<dbReference type="GO" id="GO:0000245">
    <property type="term" value="P:spliceosomal complex assembly"/>
    <property type="evidence" value="ECO:0007669"/>
    <property type="project" value="TreeGrafter"/>
</dbReference>
<sequence length="477" mass="52757">MFTPPVYFNLLSLLFSQISSSCRSTRYFHPSTAKFSMPPESTDEFDGPIFEFPVEPLGLPADASFGFFQGGPGDVLGPSNCYLLQAKLGYGIGSSVWLAKDNEQGRHVALKILSGYATQLNQEHKLRELDILQQLAAAPDDTGYCTKLLDHFYHRGIEEDGGHLCLALRLEQASLTAVWDRSMGLPVAIVKRLIRHILRGLSRLHAGGIVHTDLKPENIMIATSTELTPQALDDWVAEHPARVYPPMQSLTKVIIKAFISEKLPFPSIENLAQCDFAVGDLSHSQIVDNQTTDDIVPLTLRPPEVMLGGAWTPSVDIWTLGALASSSSSISCSLSTHFENVINIVDFHVHDWPTTLLTSIRDHHRRFIREGVSSIDTDEQAIEVIFWQIAAFTGQRYPPAVLALYPLSEKFFEPNGTLRSLTYNSHPLELCMRDAGFVGSESDVAGACTLIKRCLQLNPMARPAALSLLEDDSWLQS</sequence>
<dbReference type="InterPro" id="IPR017441">
    <property type="entry name" value="Protein_kinase_ATP_BS"/>
</dbReference>
<evidence type="ECO:0000256" key="4">
    <source>
        <dbReference type="ARBA" id="ARBA00022741"/>
    </source>
</evidence>
<dbReference type="EC" id="2.7.11.1" evidence="1"/>
<dbReference type="InterPro" id="IPR051334">
    <property type="entry name" value="SRPK"/>
</dbReference>
<dbReference type="AlphaFoldDB" id="A0A8H5HZG3"/>
<feature type="signal peptide" evidence="11">
    <location>
        <begin position="1"/>
        <end position="24"/>
    </location>
</feature>
<comment type="catalytic activity">
    <reaction evidence="8">
        <text>L-seryl-[protein] + ATP = O-phospho-L-seryl-[protein] + ADP + H(+)</text>
        <dbReference type="Rhea" id="RHEA:17989"/>
        <dbReference type="Rhea" id="RHEA-COMP:9863"/>
        <dbReference type="Rhea" id="RHEA-COMP:11604"/>
        <dbReference type="ChEBI" id="CHEBI:15378"/>
        <dbReference type="ChEBI" id="CHEBI:29999"/>
        <dbReference type="ChEBI" id="CHEBI:30616"/>
        <dbReference type="ChEBI" id="CHEBI:83421"/>
        <dbReference type="ChEBI" id="CHEBI:456216"/>
        <dbReference type="EC" id="2.7.11.1"/>
    </reaction>
</comment>
<dbReference type="Proteomes" id="UP000518752">
    <property type="component" value="Unassembled WGS sequence"/>
</dbReference>
<dbReference type="Pfam" id="PF00069">
    <property type="entry name" value="Pkinase"/>
    <property type="match status" value="1"/>
</dbReference>
<evidence type="ECO:0000256" key="8">
    <source>
        <dbReference type="ARBA" id="ARBA00048679"/>
    </source>
</evidence>
<evidence type="ECO:0000256" key="10">
    <source>
        <dbReference type="RuleBase" id="RU000304"/>
    </source>
</evidence>
<dbReference type="EMBL" id="JAACJN010000007">
    <property type="protein sequence ID" value="KAF5391965.1"/>
    <property type="molecule type" value="Genomic_DNA"/>
</dbReference>
<feature type="domain" description="Protein kinase" evidence="12">
    <location>
        <begin position="82"/>
        <end position="475"/>
    </location>
</feature>
<evidence type="ECO:0000256" key="5">
    <source>
        <dbReference type="ARBA" id="ARBA00022777"/>
    </source>
</evidence>
<dbReference type="InterPro" id="IPR000719">
    <property type="entry name" value="Prot_kinase_dom"/>
</dbReference>
<dbReference type="PANTHER" id="PTHR47634:SF9">
    <property type="entry name" value="PROTEIN KINASE DOMAIN-CONTAINING PROTEIN-RELATED"/>
    <property type="match status" value="1"/>
</dbReference>
<name>A0A8H5HZG3_9AGAR</name>
<keyword evidence="5" id="KW-0418">Kinase</keyword>
<evidence type="ECO:0000256" key="6">
    <source>
        <dbReference type="ARBA" id="ARBA00022840"/>
    </source>
</evidence>
<dbReference type="PROSITE" id="PS50011">
    <property type="entry name" value="PROTEIN_KINASE_DOM"/>
    <property type="match status" value="1"/>
</dbReference>